<dbReference type="EMBL" id="CP077683">
    <property type="protein sequence ID" value="QXE89504.1"/>
    <property type="molecule type" value="Genomic_DNA"/>
</dbReference>
<feature type="domain" description="4Fe-4S ferredoxin-type" evidence="4">
    <location>
        <begin position="156"/>
        <end position="185"/>
    </location>
</feature>
<accession>A0ABX8LFN7</accession>
<evidence type="ECO:0000313" key="6">
    <source>
        <dbReference type="Proteomes" id="UP000683559"/>
    </source>
</evidence>
<dbReference type="InterPro" id="IPR017900">
    <property type="entry name" value="4Fe4S_Fe_S_CS"/>
</dbReference>
<keyword evidence="1" id="KW-0479">Metal-binding</keyword>
<evidence type="ECO:0000259" key="4">
    <source>
        <dbReference type="PROSITE" id="PS51379"/>
    </source>
</evidence>
<gene>
    <name evidence="5" type="ORF">KP001_13745</name>
</gene>
<proteinExistence type="predicted"/>
<evidence type="ECO:0000313" key="5">
    <source>
        <dbReference type="EMBL" id="QXE89504.1"/>
    </source>
</evidence>
<dbReference type="Proteomes" id="UP000683559">
    <property type="component" value="Chromosome"/>
</dbReference>
<dbReference type="PANTHER" id="PTHR42827">
    <property type="entry name" value="IRON-SULFUR CLUSTER-BINDING PROTEIN-RELATED"/>
    <property type="match status" value="1"/>
</dbReference>
<organism evidence="5 6">
    <name type="scientific">Geomonas subterranea</name>
    <dbReference type="NCBI Taxonomy" id="2847989"/>
    <lineage>
        <taxon>Bacteria</taxon>
        <taxon>Pseudomonadati</taxon>
        <taxon>Thermodesulfobacteriota</taxon>
        <taxon>Desulfuromonadia</taxon>
        <taxon>Geobacterales</taxon>
        <taxon>Geobacteraceae</taxon>
        <taxon>Geomonas</taxon>
    </lineage>
</organism>
<keyword evidence="6" id="KW-1185">Reference proteome</keyword>
<keyword evidence="3" id="KW-0411">Iron-sulfur</keyword>
<reference evidence="5 6" key="1">
    <citation type="submission" date="2021-06" db="EMBL/GenBank/DDBJ databases">
        <title>Gemonas diversity in paddy soil.</title>
        <authorList>
            <person name="Liu G."/>
        </authorList>
    </citation>
    <scope>NUCLEOTIDE SEQUENCE [LARGE SCALE GENOMIC DNA]</scope>
    <source>
        <strain evidence="5 6">RG2</strain>
    </source>
</reference>
<name>A0ABX8LFN7_9BACT</name>
<dbReference type="InterPro" id="IPR017896">
    <property type="entry name" value="4Fe4S_Fe-S-bd"/>
</dbReference>
<dbReference type="PROSITE" id="PS00198">
    <property type="entry name" value="4FE4S_FER_1"/>
    <property type="match status" value="1"/>
</dbReference>
<sequence length="255" mass="27663">MKERIRDLALGWGVDDVGFASVCDYRSPNSPSIESLFPGARSMIVMAFRELAACESSSPQMAMSARLDLMEFSRSACYRMGRFVEGTLGSPAMTVPVGYPMDFNTPGKIGVGEVSLRHAAVAAGLGTFGRHNLVVHPRFGTRVIFTAILTKLELAPDVPVEINSCTDCGLCVSNCPAGALDDAGKTEVRKCLGKSQPFGMGANIAFWSRYGDATRDEQKAMLQSPEYLSLYQAGSIGYQYYCFRCFSVCPIGLRN</sequence>
<dbReference type="Pfam" id="PF00037">
    <property type="entry name" value="Fer4"/>
    <property type="match status" value="1"/>
</dbReference>
<evidence type="ECO:0000256" key="2">
    <source>
        <dbReference type="ARBA" id="ARBA00023004"/>
    </source>
</evidence>
<dbReference type="PANTHER" id="PTHR42827:SF1">
    <property type="entry name" value="IRON-SULFUR CLUSTER-BINDING PROTEIN"/>
    <property type="match status" value="1"/>
</dbReference>
<keyword evidence="2" id="KW-0408">Iron</keyword>
<evidence type="ECO:0000256" key="3">
    <source>
        <dbReference type="ARBA" id="ARBA00023014"/>
    </source>
</evidence>
<evidence type="ECO:0000256" key="1">
    <source>
        <dbReference type="ARBA" id="ARBA00022723"/>
    </source>
</evidence>
<dbReference type="RefSeq" id="WP_217286182.1">
    <property type="nucleotide sequence ID" value="NZ_CP077683.1"/>
</dbReference>
<dbReference type="PROSITE" id="PS51379">
    <property type="entry name" value="4FE4S_FER_2"/>
    <property type="match status" value="1"/>
</dbReference>
<protein>
    <submittedName>
        <fullName evidence="5">4Fe-4S binding protein</fullName>
    </submittedName>
</protein>